<reference key="1">
    <citation type="submission" date="2010-11" db="EMBL/GenBank/DDBJ databases">
        <title>The complete genome of Bacteroides helcogenes P 36-108.</title>
        <authorList>
            <consortium name="US DOE Joint Genome Institute (JGI-PGF)"/>
            <person name="Lucas S."/>
            <person name="Copeland A."/>
            <person name="Lapidus A."/>
            <person name="Bruce D."/>
            <person name="Goodwin L."/>
            <person name="Pitluck S."/>
            <person name="Kyrpides N."/>
            <person name="Mavromatis K."/>
            <person name="Ivanova N."/>
            <person name="Zeytun A."/>
            <person name="Brettin T."/>
            <person name="Detter J.C."/>
            <person name="Tapia R."/>
            <person name="Han C."/>
            <person name="Land M."/>
            <person name="Hauser L."/>
            <person name="Markowitz V."/>
            <person name="Cheng J.-F."/>
            <person name="Hugenholtz P."/>
            <person name="Woyke T."/>
            <person name="Wu D."/>
            <person name="Gronow S."/>
            <person name="Wellnitz S."/>
            <person name="Brambilla E."/>
            <person name="Klenk H.-P."/>
            <person name="Eisen J.A."/>
        </authorList>
    </citation>
    <scope>NUCLEOTIDE SEQUENCE</scope>
    <source>
        <strain>P 36-108</strain>
    </source>
</reference>
<accession>E6SSL4</accession>
<protein>
    <submittedName>
        <fullName evidence="1">Uncharacterized protein</fullName>
    </submittedName>
</protein>
<evidence type="ECO:0000313" key="1">
    <source>
        <dbReference type="EMBL" id="ADV42186.1"/>
    </source>
</evidence>
<dbReference type="EMBL" id="CP002352">
    <property type="protein sequence ID" value="ADV42186.1"/>
    <property type="molecule type" value="Genomic_DNA"/>
</dbReference>
<evidence type="ECO:0000313" key="2">
    <source>
        <dbReference type="Proteomes" id="UP000008630"/>
    </source>
</evidence>
<name>E6SSL4_BACT6</name>
<gene>
    <name evidence="1" type="ordered locus">Bache_0156</name>
</gene>
<dbReference type="AlphaFoldDB" id="E6SSL4"/>
<proteinExistence type="predicted"/>
<sequence>MQPQEMRSKYNLRSNEFHSEAVGLSISSNDILVLW</sequence>
<keyword evidence="2" id="KW-1185">Reference proteome</keyword>
<dbReference type="Proteomes" id="UP000008630">
    <property type="component" value="Chromosome"/>
</dbReference>
<organism evidence="1 2">
    <name type="scientific">Bacteroides helcogenes (strain ATCC 35417 / DSM 20613 / JCM 6297 / CCUG 15421 / P 36-108)</name>
    <dbReference type="NCBI Taxonomy" id="693979"/>
    <lineage>
        <taxon>Bacteria</taxon>
        <taxon>Pseudomonadati</taxon>
        <taxon>Bacteroidota</taxon>
        <taxon>Bacteroidia</taxon>
        <taxon>Bacteroidales</taxon>
        <taxon>Bacteroidaceae</taxon>
        <taxon>Bacteroides</taxon>
    </lineage>
</organism>
<dbReference type="STRING" id="693979.Bache_0156"/>
<dbReference type="KEGG" id="bhl:Bache_0156"/>
<dbReference type="HOGENOM" id="CLU_219643_0_0_10"/>
<reference evidence="1 2" key="2">
    <citation type="journal article" date="2011" name="Stand. Genomic Sci.">
        <title>Complete genome sequence of Bacteroides helcogenes type strain (P 36-108).</title>
        <authorList>
            <person name="Pati A."/>
            <person name="Gronow S."/>
            <person name="Zeytun A."/>
            <person name="Lapidus A."/>
            <person name="Nolan M."/>
            <person name="Hammon N."/>
            <person name="Deshpande S."/>
            <person name="Cheng J.F."/>
            <person name="Tapia R."/>
            <person name="Han C."/>
            <person name="Goodwin L."/>
            <person name="Pitluck S."/>
            <person name="Liolios K."/>
            <person name="Pagani I."/>
            <person name="Ivanova N."/>
            <person name="Mavromatis K."/>
            <person name="Chen A."/>
            <person name="Palaniappan K."/>
            <person name="Land M."/>
            <person name="Hauser L."/>
            <person name="Chang Y.J."/>
            <person name="Jeffries C.D."/>
            <person name="Detter J.C."/>
            <person name="Brambilla E."/>
            <person name="Rohde M."/>
            <person name="Goker M."/>
            <person name="Woyke T."/>
            <person name="Bristow J."/>
            <person name="Eisen J.A."/>
            <person name="Markowitz V."/>
            <person name="Hugenholtz P."/>
            <person name="Kyrpides N.C."/>
            <person name="Klenk H.P."/>
            <person name="Lucas S."/>
        </authorList>
    </citation>
    <scope>NUCLEOTIDE SEQUENCE [LARGE SCALE GENOMIC DNA]</scope>
    <source>
        <strain evidence="2">ATCC 35417 / DSM 20613 / JCM 6297 / CCUG 15421 / P 36-108</strain>
    </source>
</reference>